<dbReference type="Proteomes" id="UP001281147">
    <property type="component" value="Unassembled WGS sequence"/>
</dbReference>
<sequence length="271" mass="28870">MLFSTSSLVIALLLAISASARPYEKRWGGWGGGSWRGNRGDEERHSWQPSAASPYVDFFKRAGISAGNCDLQSAIPNMNLDAVNPALPAPNPSLSLFQVVVGRGTQNYTCDLANATAVPIPVGAVATLYDLSCAAVDAPELLRITPKVALDLPVPSSDDARSPMNTMVSGHHYFLDDTTPFFNLDTSLHQYGMGALQKGNVSDAPEGSPAGPFGQGNGAVAWLTLDQKPSGENSWKQIYRLNTAGGNPPKTCTGSAASFEVDYAAEYWIFR</sequence>
<gene>
    <name evidence="1" type="ORF">LTR37_000329</name>
</gene>
<keyword evidence="2" id="KW-1185">Reference proteome</keyword>
<organism evidence="1 2">
    <name type="scientific">Vermiconidia calcicola</name>
    <dbReference type="NCBI Taxonomy" id="1690605"/>
    <lineage>
        <taxon>Eukaryota</taxon>
        <taxon>Fungi</taxon>
        <taxon>Dikarya</taxon>
        <taxon>Ascomycota</taxon>
        <taxon>Pezizomycotina</taxon>
        <taxon>Dothideomycetes</taxon>
        <taxon>Dothideomycetidae</taxon>
        <taxon>Mycosphaerellales</taxon>
        <taxon>Extremaceae</taxon>
        <taxon>Vermiconidia</taxon>
    </lineage>
</organism>
<evidence type="ECO:0000313" key="2">
    <source>
        <dbReference type="Proteomes" id="UP001281147"/>
    </source>
</evidence>
<comment type="caution">
    <text evidence="1">The sequence shown here is derived from an EMBL/GenBank/DDBJ whole genome shotgun (WGS) entry which is preliminary data.</text>
</comment>
<accession>A0ACC3P036</accession>
<proteinExistence type="predicted"/>
<protein>
    <submittedName>
        <fullName evidence="1">Uncharacterized protein</fullName>
    </submittedName>
</protein>
<dbReference type="EMBL" id="JAUTXU010000002">
    <property type="protein sequence ID" value="KAK3725359.1"/>
    <property type="molecule type" value="Genomic_DNA"/>
</dbReference>
<reference evidence="1" key="1">
    <citation type="submission" date="2023-07" db="EMBL/GenBank/DDBJ databases">
        <title>Black Yeasts Isolated from many extreme environments.</title>
        <authorList>
            <person name="Coleine C."/>
            <person name="Stajich J.E."/>
            <person name="Selbmann L."/>
        </authorList>
    </citation>
    <scope>NUCLEOTIDE SEQUENCE</scope>
    <source>
        <strain evidence="1">CCFEE 5714</strain>
    </source>
</reference>
<evidence type="ECO:0000313" key="1">
    <source>
        <dbReference type="EMBL" id="KAK3725359.1"/>
    </source>
</evidence>
<name>A0ACC3P036_9PEZI</name>